<dbReference type="PROSITE" id="PS00028">
    <property type="entry name" value="ZINC_FINGER_C2H2_1"/>
    <property type="match status" value="1"/>
</dbReference>
<evidence type="ECO:0000256" key="7">
    <source>
        <dbReference type="ARBA" id="ARBA00023015"/>
    </source>
</evidence>
<dbReference type="InterPro" id="IPR013087">
    <property type="entry name" value="Znf_C2H2_type"/>
</dbReference>
<dbReference type="PROSITE" id="PS50157">
    <property type="entry name" value="ZINC_FINGER_C2H2_2"/>
    <property type="match status" value="2"/>
</dbReference>
<dbReference type="AlphaFoldDB" id="A0A0B6YLG6"/>
<dbReference type="PANTHER" id="PTHR23226">
    <property type="entry name" value="ZINC FINGER AND SCAN DOMAIN-CONTAINING"/>
    <property type="match status" value="1"/>
</dbReference>
<dbReference type="SUPFAM" id="SSF57667">
    <property type="entry name" value="beta-beta-alpha zinc fingers"/>
    <property type="match status" value="1"/>
</dbReference>
<evidence type="ECO:0000256" key="1">
    <source>
        <dbReference type="ARBA" id="ARBA00004123"/>
    </source>
</evidence>
<feature type="domain" description="C2H2-type" evidence="11">
    <location>
        <begin position="4"/>
        <end position="31"/>
    </location>
</feature>
<keyword evidence="6" id="KW-0862">Zinc</keyword>
<evidence type="ECO:0000256" key="9">
    <source>
        <dbReference type="ARBA" id="ARBA00023242"/>
    </source>
</evidence>
<name>A0A0B6YLG6_9EUPU</name>
<proteinExistence type="inferred from homology"/>
<keyword evidence="4" id="KW-0677">Repeat</keyword>
<dbReference type="InterPro" id="IPR036236">
    <property type="entry name" value="Znf_C2H2_sf"/>
</dbReference>
<keyword evidence="5 10" id="KW-0863">Zinc-finger</keyword>
<dbReference type="EMBL" id="HACG01010193">
    <property type="protein sequence ID" value="CEK57058.1"/>
    <property type="molecule type" value="Transcribed_RNA"/>
</dbReference>
<protein>
    <recommendedName>
        <fullName evidence="11">C2H2-type domain-containing protein</fullName>
    </recommendedName>
</protein>
<evidence type="ECO:0000256" key="2">
    <source>
        <dbReference type="ARBA" id="ARBA00006991"/>
    </source>
</evidence>
<feature type="domain" description="C2H2-type" evidence="11">
    <location>
        <begin position="32"/>
        <end position="59"/>
    </location>
</feature>
<gene>
    <name evidence="12" type="primary">ORF29191</name>
</gene>
<evidence type="ECO:0000256" key="6">
    <source>
        <dbReference type="ARBA" id="ARBA00022833"/>
    </source>
</evidence>
<evidence type="ECO:0000256" key="8">
    <source>
        <dbReference type="ARBA" id="ARBA00023163"/>
    </source>
</evidence>
<dbReference type="FunFam" id="3.30.160.60:FF:000056">
    <property type="entry name" value="Zinc finger and SCAN domain-containing 20"/>
    <property type="match status" value="1"/>
</dbReference>
<evidence type="ECO:0000259" key="11">
    <source>
        <dbReference type="PROSITE" id="PS50157"/>
    </source>
</evidence>
<keyword evidence="3" id="KW-0479">Metal-binding</keyword>
<keyword evidence="9" id="KW-0539">Nucleus</keyword>
<comment type="subcellular location">
    <subcellularLocation>
        <location evidence="1">Nucleus</location>
    </subcellularLocation>
</comment>
<dbReference type="GO" id="GO:0000981">
    <property type="term" value="F:DNA-binding transcription factor activity, RNA polymerase II-specific"/>
    <property type="evidence" value="ECO:0007669"/>
    <property type="project" value="TreeGrafter"/>
</dbReference>
<accession>A0A0B6YLG6</accession>
<reference evidence="12" key="1">
    <citation type="submission" date="2014-12" db="EMBL/GenBank/DDBJ databases">
        <title>Insight into the proteome of Arion vulgaris.</title>
        <authorList>
            <person name="Aradska J."/>
            <person name="Bulat T."/>
            <person name="Smidak R."/>
            <person name="Sarate P."/>
            <person name="Gangsoo J."/>
            <person name="Sialana F."/>
            <person name="Bilban M."/>
            <person name="Lubec G."/>
        </authorList>
    </citation>
    <scope>NUCLEOTIDE SEQUENCE</scope>
    <source>
        <tissue evidence="12">Skin</tissue>
    </source>
</reference>
<feature type="non-terminal residue" evidence="12">
    <location>
        <position position="1"/>
    </location>
</feature>
<organism evidence="12">
    <name type="scientific">Arion vulgaris</name>
    <dbReference type="NCBI Taxonomy" id="1028688"/>
    <lineage>
        <taxon>Eukaryota</taxon>
        <taxon>Metazoa</taxon>
        <taxon>Spiralia</taxon>
        <taxon>Lophotrochozoa</taxon>
        <taxon>Mollusca</taxon>
        <taxon>Gastropoda</taxon>
        <taxon>Heterobranchia</taxon>
        <taxon>Euthyneura</taxon>
        <taxon>Panpulmonata</taxon>
        <taxon>Eupulmonata</taxon>
        <taxon>Stylommatophora</taxon>
        <taxon>Helicina</taxon>
        <taxon>Arionoidea</taxon>
        <taxon>Arionidae</taxon>
        <taxon>Arion</taxon>
    </lineage>
</organism>
<keyword evidence="8" id="KW-0804">Transcription</keyword>
<evidence type="ECO:0000256" key="3">
    <source>
        <dbReference type="ARBA" id="ARBA00022723"/>
    </source>
</evidence>
<comment type="similarity">
    <text evidence="2">Belongs to the krueppel C2H2-type zinc-finger protein family.</text>
</comment>
<evidence type="ECO:0000313" key="12">
    <source>
        <dbReference type="EMBL" id="CEK57058.1"/>
    </source>
</evidence>
<dbReference type="SMART" id="SM00355">
    <property type="entry name" value="ZnF_C2H2"/>
    <property type="match status" value="2"/>
</dbReference>
<dbReference type="PANTHER" id="PTHR23226:SF416">
    <property type="entry name" value="FI01424P"/>
    <property type="match status" value="1"/>
</dbReference>
<evidence type="ECO:0000256" key="4">
    <source>
        <dbReference type="ARBA" id="ARBA00022737"/>
    </source>
</evidence>
<sequence length="71" mass="8131">EKPYKWDDCGAGFSQCNNLVRHKQIHTGEQPYKCDDCGVGFSQRGRLEKHKGTHTGNCTNVNIRDLEFSFK</sequence>
<evidence type="ECO:0000256" key="5">
    <source>
        <dbReference type="ARBA" id="ARBA00022771"/>
    </source>
</evidence>
<dbReference type="FunFam" id="3.30.160.60:FF:002343">
    <property type="entry name" value="Zinc finger protein 33A"/>
    <property type="match status" value="1"/>
</dbReference>
<keyword evidence="7" id="KW-0805">Transcription regulation</keyword>
<dbReference type="GO" id="GO:0005634">
    <property type="term" value="C:nucleus"/>
    <property type="evidence" value="ECO:0007669"/>
    <property type="project" value="UniProtKB-SubCell"/>
</dbReference>
<dbReference type="Gene3D" id="3.30.160.60">
    <property type="entry name" value="Classic Zinc Finger"/>
    <property type="match status" value="2"/>
</dbReference>
<dbReference type="GO" id="GO:0008270">
    <property type="term" value="F:zinc ion binding"/>
    <property type="evidence" value="ECO:0007669"/>
    <property type="project" value="UniProtKB-KW"/>
</dbReference>
<dbReference type="Pfam" id="PF00096">
    <property type="entry name" value="zf-C2H2"/>
    <property type="match status" value="2"/>
</dbReference>
<evidence type="ECO:0000256" key="10">
    <source>
        <dbReference type="PROSITE-ProRule" id="PRU00042"/>
    </source>
</evidence>
<dbReference type="GO" id="GO:0000978">
    <property type="term" value="F:RNA polymerase II cis-regulatory region sequence-specific DNA binding"/>
    <property type="evidence" value="ECO:0007669"/>
    <property type="project" value="TreeGrafter"/>
</dbReference>